<evidence type="ECO:0000259" key="3">
    <source>
        <dbReference type="Pfam" id="PF03703"/>
    </source>
</evidence>
<reference evidence="4 5" key="1">
    <citation type="submission" date="2023-08" db="EMBL/GenBank/DDBJ databases">
        <title>Arthrobacter horti sp. nov., isolated from forest soil.</title>
        <authorList>
            <person name="Park M."/>
        </authorList>
    </citation>
    <scope>NUCLEOTIDE SEQUENCE [LARGE SCALE GENOMIC DNA]</scope>
    <source>
        <strain evidence="4 5">YJM1</strain>
    </source>
</reference>
<evidence type="ECO:0000256" key="1">
    <source>
        <dbReference type="SAM" id="MobiDB-lite"/>
    </source>
</evidence>
<comment type="caution">
    <text evidence="4">The sequence shown here is derived from an EMBL/GenBank/DDBJ whole genome shotgun (WGS) entry which is preliminary data.</text>
</comment>
<dbReference type="Proteomes" id="UP001232725">
    <property type="component" value="Unassembled WGS sequence"/>
</dbReference>
<gene>
    <name evidence="4" type="ORF">Q9R02_14325</name>
</gene>
<keyword evidence="2" id="KW-0472">Membrane</keyword>
<feature type="transmembrane region" description="Helical" evidence="2">
    <location>
        <begin position="21"/>
        <end position="42"/>
    </location>
</feature>
<keyword evidence="5" id="KW-1185">Reference proteome</keyword>
<protein>
    <submittedName>
        <fullName evidence="4">PH domain-containing protein</fullName>
    </submittedName>
</protein>
<proteinExistence type="predicted"/>
<dbReference type="Pfam" id="PF03703">
    <property type="entry name" value="bPH_2"/>
    <property type="match status" value="1"/>
</dbReference>
<feature type="region of interest" description="Disordered" evidence="1">
    <location>
        <begin position="169"/>
        <end position="201"/>
    </location>
</feature>
<feature type="transmembrane region" description="Helical" evidence="2">
    <location>
        <begin position="62"/>
        <end position="80"/>
    </location>
</feature>
<organism evidence="4 5">
    <name type="scientific">Arthrobacter horti</name>
    <dbReference type="NCBI Taxonomy" id="3068273"/>
    <lineage>
        <taxon>Bacteria</taxon>
        <taxon>Bacillati</taxon>
        <taxon>Actinomycetota</taxon>
        <taxon>Actinomycetes</taxon>
        <taxon>Micrococcales</taxon>
        <taxon>Micrococcaceae</taxon>
        <taxon>Arthrobacter</taxon>
    </lineage>
</organism>
<evidence type="ECO:0000313" key="5">
    <source>
        <dbReference type="Proteomes" id="UP001232725"/>
    </source>
</evidence>
<dbReference type="RefSeq" id="WP_305997380.1">
    <property type="nucleotide sequence ID" value="NZ_JAVALS010000013.1"/>
</dbReference>
<dbReference type="PANTHER" id="PTHR37938:SF1">
    <property type="entry name" value="BLL0215 PROTEIN"/>
    <property type="match status" value="1"/>
</dbReference>
<evidence type="ECO:0000313" key="4">
    <source>
        <dbReference type="EMBL" id="MDP5228337.1"/>
    </source>
</evidence>
<keyword evidence="2" id="KW-0812">Transmembrane</keyword>
<name>A0ABT9ISM9_9MICC</name>
<accession>A0ABT9ISM9</accession>
<dbReference type="EMBL" id="JAVALS010000013">
    <property type="protein sequence ID" value="MDP5228337.1"/>
    <property type="molecule type" value="Genomic_DNA"/>
</dbReference>
<sequence length="201" mass="22247">MRKTLLPGEQLICITRPQARRLVRPVLVFLAVLAAMSFAATWAALGNPSRLLSWVPAGAEPYLSLACIAVAVCVLLFHTLRRILAWGSTRYVLTSRRIMVLNGLLARVGRQYSLASVQDVAVRQELLQRPLRSGTITLELRHAGSGVLEDVPEVGRFRSFIQEAIDGLPEEEGFPEGAAEEFRDPASRGNTRWSELREGEV</sequence>
<feature type="domain" description="YdbS-like PH" evidence="3">
    <location>
        <begin position="87"/>
        <end position="157"/>
    </location>
</feature>
<dbReference type="InterPro" id="IPR005182">
    <property type="entry name" value="YdbS-like_PH"/>
</dbReference>
<keyword evidence="2" id="KW-1133">Transmembrane helix</keyword>
<dbReference type="PANTHER" id="PTHR37938">
    <property type="entry name" value="BLL0215 PROTEIN"/>
    <property type="match status" value="1"/>
</dbReference>
<evidence type="ECO:0000256" key="2">
    <source>
        <dbReference type="SAM" id="Phobius"/>
    </source>
</evidence>